<dbReference type="Gene3D" id="2.10.109.10">
    <property type="entry name" value="Umud Fragment, subunit A"/>
    <property type="match status" value="1"/>
</dbReference>
<dbReference type="CDD" id="cd06462">
    <property type="entry name" value="Peptidase_S24_S26"/>
    <property type="match status" value="1"/>
</dbReference>
<gene>
    <name evidence="2" type="ORF">KLO01_22710</name>
</gene>
<keyword evidence="3" id="KW-1185">Reference proteome</keyword>
<comment type="caution">
    <text evidence="2">The sequence shown here is derived from an EMBL/GenBank/DDBJ whole genome shotgun (WGS) entry which is preliminary data.</text>
</comment>
<feature type="region of interest" description="Disordered" evidence="1">
    <location>
        <begin position="32"/>
        <end position="60"/>
    </location>
</feature>
<sequence length="104" mass="11501">MQPTLHEGDLLISLWGARVRAGQVAVVRLPDDREGNPRPLSVKRVTGPDPDDASRWWLDSDNPREGVTSFDVGSVGDADVLAVVLARLHPRPRWLHGRHTPARS</sequence>
<protein>
    <recommendedName>
        <fullName evidence="4">Peptidase S24/S26A/S26B/S26C domain-containing protein</fullName>
    </recommendedName>
</protein>
<evidence type="ECO:0000313" key="3">
    <source>
        <dbReference type="Proteomes" id="UP000321793"/>
    </source>
</evidence>
<accession>A0A512T245</accession>
<evidence type="ECO:0008006" key="4">
    <source>
        <dbReference type="Google" id="ProtNLM"/>
    </source>
</evidence>
<proteinExistence type="predicted"/>
<dbReference type="Proteomes" id="UP000321793">
    <property type="component" value="Unassembled WGS sequence"/>
</dbReference>
<reference evidence="2 3" key="1">
    <citation type="submission" date="2019-07" db="EMBL/GenBank/DDBJ databases">
        <title>Whole genome shotgun sequence of Knoellia locipacati NBRC 109775.</title>
        <authorList>
            <person name="Hosoyama A."/>
            <person name="Uohara A."/>
            <person name="Ohji S."/>
            <person name="Ichikawa N."/>
        </authorList>
    </citation>
    <scope>NUCLEOTIDE SEQUENCE [LARGE SCALE GENOMIC DNA]</scope>
    <source>
        <strain evidence="2 3">NBRC 109775</strain>
    </source>
</reference>
<evidence type="ECO:0000313" key="2">
    <source>
        <dbReference type="EMBL" id="GEQ14224.1"/>
    </source>
</evidence>
<name>A0A512T245_9MICO</name>
<organism evidence="2 3">
    <name type="scientific">Knoellia locipacati</name>
    <dbReference type="NCBI Taxonomy" id="882824"/>
    <lineage>
        <taxon>Bacteria</taxon>
        <taxon>Bacillati</taxon>
        <taxon>Actinomycetota</taxon>
        <taxon>Actinomycetes</taxon>
        <taxon>Micrococcales</taxon>
        <taxon>Intrasporangiaceae</taxon>
        <taxon>Knoellia</taxon>
    </lineage>
</organism>
<dbReference type="SUPFAM" id="SSF51306">
    <property type="entry name" value="LexA/Signal peptidase"/>
    <property type="match status" value="1"/>
</dbReference>
<dbReference type="AlphaFoldDB" id="A0A512T245"/>
<evidence type="ECO:0000256" key="1">
    <source>
        <dbReference type="SAM" id="MobiDB-lite"/>
    </source>
</evidence>
<dbReference type="EMBL" id="BKBA01000008">
    <property type="protein sequence ID" value="GEQ14224.1"/>
    <property type="molecule type" value="Genomic_DNA"/>
</dbReference>
<dbReference type="InterPro" id="IPR036286">
    <property type="entry name" value="LexA/Signal_pep-like_sf"/>
</dbReference>